<keyword evidence="4" id="KW-1185">Reference proteome</keyword>
<dbReference type="EMBL" id="BAAAUV010000034">
    <property type="protein sequence ID" value="GAA3238105.1"/>
    <property type="molecule type" value="Genomic_DNA"/>
</dbReference>
<sequence length="444" mass="44797">MAVVTLFLLQVFTVGAGAGVVKITPERELSPQPAAVAHRQIVVPGENTQGTASGPIPAQATLTAKLNGLGTAKVTGVVLDAATGRTLYDRGSGTPAVPASTTKIITSTAAMAALGSDARLTTKVVRKGNRIVLVGGGDPTLTSKAVPTGYPRPASLADLAKKTAAALKTAGLKSVPVDYDTSVFQGSRLGPGWKPNYVPEGSVAPVAGLMADNGRVTPNPCEGTVEASPDGPTAAATAFGKWLKRYGVTPVKGRAASGSGGTPLADVQSPPVSALVEHVMQCSDNDVAEALARHVAIKKGLPPTFEGGAQAVRQVLQSLGVAEGVATVDGSGLSPRNRITPLGLARVVALDAAGKRPELRTVISGMPVAGFSGTLTERFTGTTGAGVVRAKTGTLSKVATLAGIITDRDGRLLTFAFMDNDAVDLGASRLILDGLASSVVSCGC</sequence>
<accession>A0ABP6QS74</accession>
<proteinExistence type="inferred from homology"/>
<dbReference type="PANTHER" id="PTHR30023:SF0">
    <property type="entry name" value="PENICILLIN-SENSITIVE CARBOXYPEPTIDASE A"/>
    <property type="match status" value="1"/>
</dbReference>
<evidence type="ECO:0000313" key="3">
    <source>
        <dbReference type="EMBL" id="GAA3238105.1"/>
    </source>
</evidence>
<dbReference type="Proteomes" id="UP001501237">
    <property type="component" value="Unassembled WGS sequence"/>
</dbReference>
<reference evidence="4" key="1">
    <citation type="journal article" date="2019" name="Int. J. Syst. Evol. Microbiol.">
        <title>The Global Catalogue of Microorganisms (GCM) 10K type strain sequencing project: providing services to taxonomists for standard genome sequencing and annotation.</title>
        <authorList>
            <consortium name="The Broad Institute Genomics Platform"/>
            <consortium name="The Broad Institute Genome Sequencing Center for Infectious Disease"/>
            <person name="Wu L."/>
            <person name="Ma J."/>
        </authorList>
    </citation>
    <scope>NUCLEOTIDE SEQUENCE [LARGE SCALE GENOMIC DNA]</scope>
    <source>
        <strain evidence="4">JCM 9377</strain>
    </source>
</reference>
<evidence type="ECO:0000313" key="4">
    <source>
        <dbReference type="Proteomes" id="UP001501237"/>
    </source>
</evidence>
<dbReference type="PANTHER" id="PTHR30023">
    <property type="entry name" value="D-ALANYL-D-ALANINE CARBOXYPEPTIDASE"/>
    <property type="match status" value="1"/>
</dbReference>
<dbReference type="InterPro" id="IPR012338">
    <property type="entry name" value="Beta-lactam/transpept-like"/>
</dbReference>
<dbReference type="NCBIfam" id="TIGR00666">
    <property type="entry name" value="PBP4"/>
    <property type="match status" value="1"/>
</dbReference>
<comment type="similarity">
    <text evidence="1">Belongs to the peptidase S13 family.</text>
</comment>
<comment type="caution">
    <text evidence="3">The sequence shown here is derived from an EMBL/GenBank/DDBJ whole genome shotgun (WGS) entry which is preliminary data.</text>
</comment>
<gene>
    <name evidence="3" type="ORF">GCM10010468_73470</name>
</gene>
<evidence type="ECO:0000256" key="2">
    <source>
        <dbReference type="ARBA" id="ARBA00022801"/>
    </source>
</evidence>
<evidence type="ECO:0008006" key="5">
    <source>
        <dbReference type="Google" id="ProtNLM"/>
    </source>
</evidence>
<dbReference type="InterPro" id="IPR000667">
    <property type="entry name" value="Peptidase_S13"/>
</dbReference>
<name>A0ABP6QS74_9ACTN</name>
<keyword evidence="2" id="KW-0378">Hydrolase</keyword>
<dbReference type="Gene3D" id="3.40.710.10">
    <property type="entry name" value="DD-peptidase/beta-lactamase superfamily"/>
    <property type="match status" value="2"/>
</dbReference>
<organism evidence="3 4">
    <name type="scientific">Actinocorallia longicatena</name>
    <dbReference type="NCBI Taxonomy" id="111803"/>
    <lineage>
        <taxon>Bacteria</taxon>
        <taxon>Bacillati</taxon>
        <taxon>Actinomycetota</taxon>
        <taxon>Actinomycetes</taxon>
        <taxon>Streptosporangiales</taxon>
        <taxon>Thermomonosporaceae</taxon>
        <taxon>Actinocorallia</taxon>
    </lineage>
</organism>
<dbReference type="Pfam" id="PF02113">
    <property type="entry name" value="Peptidase_S13"/>
    <property type="match status" value="2"/>
</dbReference>
<dbReference type="SUPFAM" id="SSF56601">
    <property type="entry name" value="beta-lactamase/transpeptidase-like"/>
    <property type="match status" value="1"/>
</dbReference>
<evidence type="ECO:0000256" key="1">
    <source>
        <dbReference type="ARBA" id="ARBA00006096"/>
    </source>
</evidence>
<protein>
    <recommendedName>
        <fullName evidence="5">D-alanyl-D-alanine carboxypeptidase/D-alanyl-D-alanine-endopeptidase (Penicillin-binding protein 4)</fullName>
    </recommendedName>
</protein>
<dbReference type="PRINTS" id="PR00922">
    <property type="entry name" value="DADACBPTASE3"/>
</dbReference>